<organism evidence="1">
    <name type="scientific">marine sediment metagenome</name>
    <dbReference type="NCBI Taxonomy" id="412755"/>
    <lineage>
        <taxon>unclassified sequences</taxon>
        <taxon>metagenomes</taxon>
        <taxon>ecological metagenomes</taxon>
    </lineage>
</organism>
<dbReference type="AlphaFoldDB" id="X0XR84"/>
<accession>X0XR84</accession>
<feature type="non-terminal residue" evidence="1">
    <location>
        <position position="61"/>
    </location>
</feature>
<name>X0XR84_9ZZZZ</name>
<reference evidence="1" key="1">
    <citation type="journal article" date="2014" name="Front. Microbiol.">
        <title>High frequency of phylogenetically diverse reductive dehalogenase-homologous genes in deep subseafloor sedimentary metagenomes.</title>
        <authorList>
            <person name="Kawai M."/>
            <person name="Futagami T."/>
            <person name="Toyoda A."/>
            <person name="Takaki Y."/>
            <person name="Nishi S."/>
            <person name="Hori S."/>
            <person name="Arai W."/>
            <person name="Tsubouchi T."/>
            <person name="Morono Y."/>
            <person name="Uchiyama I."/>
            <person name="Ito T."/>
            <person name="Fujiyama A."/>
            <person name="Inagaki F."/>
            <person name="Takami H."/>
        </authorList>
    </citation>
    <scope>NUCLEOTIDE SEQUENCE</scope>
    <source>
        <strain evidence="1">Expedition CK06-06</strain>
    </source>
</reference>
<protein>
    <recommendedName>
        <fullName evidence="2">HTH cro/C1-type domain-containing protein</fullName>
    </recommendedName>
</protein>
<evidence type="ECO:0000313" key="1">
    <source>
        <dbReference type="EMBL" id="GAG37842.1"/>
    </source>
</evidence>
<proteinExistence type="predicted"/>
<gene>
    <name evidence="1" type="ORF">S01H1_61908</name>
</gene>
<dbReference type="InterPro" id="IPR010982">
    <property type="entry name" value="Lambda_DNA-bd_dom_sf"/>
</dbReference>
<sequence>MWWIMGFRKAIQAEAKRQGLSGYRIAKLSGVPMRTVQAYLAEDCDLVGERVAKIAKALGLE</sequence>
<evidence type="ECO:0008006" key="2">
    <source>
        <dbReference type="Google" id="ProtNLM"/>
    </source>
</evidence>
<comment type="caution">
    <text evidence="1">The sequence shown here is derived from an EMBL/GenBank/DDBJ whole genome shotgun (WGS) entry which is preliminary data.</text>
</comment>
<dbReference type="SUPFAM" id="SSF47413">
    <property type="entry name" value="lambda repressor-like DNA-binding domains"/>
    <property type="match status" value="1"/>
</dbReference>
<dbReference type="EMBL" id="BARS01040634">
    <property type="protein sequence ID" value="GAG37842.1"/>
    <property type="molecule type" value="Genomic_DNA"/>
</dbReference>
<dbReference type="GO" id="GO:0003677">
    <property type="term" value="F:DNA binding"/>
    <property type="evidence" value="ECO:0007669"/>
    <property type="project" value="InterPro"/>
</dbReference>